<dbReference type="SUPFAM" id="SSF52980">
    <property type="entry name" value="Restriction endonuclease-like"/>
    <property type="match status" value="1"/>
</dbReference>
<dbReference type="Gene3D" id="3.40.91.30">
    <property type="match status" value="1"/>
</dbReference>
<dbReference type="GO" id="GO:0015074">
    <property type="term" value="P:DNA integration"/>
    <property type="evidence" value="ECO:0007669"/>
    <property type="project" value="InterPro"/>
</dbReference>
<dbReference type="GO" id="GO:0008833">
    <property type="term" value="F:deoxyribonuclease IV (phage-T4-induced) activity"/>
    <property type="evidence" value="ECO:0007669"/>
    <property type="project" value="InterPro"/>
</dbReference>
<protein>
    <submittedName>
        <fullName evidence="1">Endodeoxyribonuclease</fullName>
    </submittedName>
</protein>
<gene>
    <name evidence="1" type="ORF">FOB41_05400</name>
</gene>
<dbReference type="Pfam" id="PF05367">
    <property type="entry name" value="Phage_endo_I"/>
    <property type="match status" value="1"/>
</dbReference>
<dbReference type="InterPro" id="IPR008029">
    <property type="entry name" value="Phage_T7_Gp3_endoDNaseI"/>
</dbReference>
<dbReference type="RefSeq" id="WP_136882679.1">
    <property type="nucleotide sequence ID" value="NZ_CP050898.1"/>
</dbReference>
<evidence type="ECO:0000313" key="2">
    <source>
        <dbReference type="Proteomes" id="UP000500870"/>
    </source>
</evidence>
<dbReference type="EMBL" id="CP050898">
    <property type="protein sequence ID" value="QIX20611.1"/>
    <property type="molecule type" value="Genomic_DNA"/>
</dbReference>
<evidence type="ECO:0000313" key="1">
    <source>
        <dbReference type="EMBL" id="QIX20611.1"/>
    </source>
</evidence>
<reference evidence="1 2" key="1">
    <citation type="submission" date="2020-04" db="EMBL/GenBank/DDBJ databases">
        <title>FDA dAtabase for Regulatory Grade micrObial Sequences (FDA-ARGOS): Supporting development and validation of Infectious Disease Dx tests.</title>
        <authorList>
            <person name="Sciortino C."/>
            <person name="Tallon L."/>
            <person name="Sadzewicz L."/>
            <person name="Vavikolanu K."/>
            <person name="Mehta A."/>
            <person name="Aluvathingal J."/>
            <person name="Nadendla S."/>
            <person name="Nandy P."/>
            <person name="Geyer C."/>
            <person name="Yan Y."/>
            <person name="Sichtig H."/>
        </authorList>
    </citation>
    <scope>NUCLEOTIDE SEQUENCE [LARGE SCALE GENOMIC DNA]</scope>
    <source>
        <strain evidence="1 2">FDAARGOS_633</strain>
    </source>
</reference>
<organism evidence="1 2">
    <name type="scientific">Agrobacterium pusense</name>
    <dbReference type="NCBI Taxonomy" id="648995"/>
    <lineage>
        <taxon>Bacteria</taxon>
        <taxon>Pseudomonadati</taxon>
        <taxon>Pseudomonadota</taxon>
        <taxon>Alphaproteobacteria</taxon>
        <taxon>Hyphomicrobiales</taxon>
        <taxon>Rhizobiaceae</taxon>
        <taxon>Rhizobium/Agrobacterium group</taxon>
        <taxon>Agrobacterium</taxon>
    </lineage>
</organism>
<dbReference type="AlphaFoldDB" id="A0A6H0ZL03"/>
<dbReference type="GO" id="GO:0016032">
    <property type="term" value="P:viral process"/>
    <property type="evidence" value="ECO:0007669"/>
    <property type="project" value="InterPro"/>
</dbReference>
<dbReference type="Proteomes" id="UP000500870">
    <property type="component" value="Chromosome 1"/>
</dbReference>
<proteinExistence type="predicted"/>
<dbReference type="InterPro" id="IPR011335">
    <property type="entry name" value="Restrct_endonuc-II-like"/>
</dbReference>
<name>A0A6H0ZL03_9HYPH</name>
<dbReference type="CDD" id="cd22324">
    <property type="entry name" value="Endonuclease_I"/>
    <property type="match status" value="1"/>
</dbReference>
<sequence length="136" mass="16001">MTYRTRASQLRAVGIREGFRSGLEDKVADQLKEQGIDPRYEQEVIPYVKPERKAKYTPDFRLPNGIYIETKGRFQTEDRQKHLLIKGQHPSLDIRFVFSNPNARINKTSKTTYADWCLKYGFKYAAKTIPQEWIDE</sequence>
<accession>A0A6H0ZL03</accession>